<feature type="coiled-coil region" evidence="1">
    <location>
        <begin position="87"/>
        <end position="128"/>
    </location>
</feature>
<gene>
    <name evidence="2" type="ORF">GIB67_042290</name>
</gene>
<keyword evidence="3" id="KW-1185">Reference proteome</keyword>
<name>A0A7J7LE24_9MAGN</name>
<evidence type="ECO:0000313" key="2">
    <source>
        <dbReference type="EMBL" id="KAF6140877.1"/>
    </source>
</evidence>
<accession>A0A7J7LE24</accession>
<evidence type="ECO:0000256" key="1">
    <source>
        <dbReference type="SAM" id="Coils"/>
    </source>
</evidence>
<dbReference type="Gene3D" id="1.20.5.340">
    <property type="match status" value="1"/>
</dbReference>
<sequence length="162" mass="18662">MFAKRLRRDEVEGMGREVIEVFGKEAIALYKQNVRENTPEATKDLMQLTFFYEAEIDSKRWLKEEHLKILEDCGIHPNLEIVERATISELNKQIENKEAELGSVQGELVSAQSEVEKLKSTVNRLEGDILIAHGSWTKVVQKLKGKIRDVDHAQYRIRGLET</sequence>
<dbReference type="AlphaFoldDB" id="A0A7J7LE24"/>
<evidence type="ECO:0000313" key="3">
    <source>
        <dbReference type="Proteomes" id="UP000541444"/>
    </source>
</evidence>
<comment type="caution">
    <text evidence="2">The sequence shown here is derived from an EMBL/GenBank/DDBJ whole genome shotgun (WGS) entry which is preliminary data.</text>
</comment>
<organism evidence="2 3">
    <name type="scientific">Kingdonia uniflora</name>
    <dbReference type="NCBI Taxonomy" id="39325"/>
    <lineage>
        <taxon>Eukaryota</taxon>
        <taxon>Viridiplantae</taxon>
        <taxon>Streptophyta</taxon>
        <taxon>Embryophyta</taxon>
        <taxon>Tracheophyta</taxon>
        <taxon>Spermatophyta</taxon>
        <taxon>Magnoliopsida</taxon>
        <taxon>Ranunculales</taxon>
        <taxon>Circaeasteraceae</taxon>
        <taxon>Kingdonia</taxon>
    </lineage>
</organism>
<keyword evidence="1" id="KW-0175">Coiled coil</keyword>
<dbReference type="OrthoDB" id="447953at2759"/>
<proteinExistence type="predicted"/>
<dbReference type="EMBL" id="JACGCM010002347">
    <property type="protein sequence ID" value="KAF6140877.1"/>
    <property type="molecule type" value="Genomic_DNA"/>
</dbReference>
<reference evidence="2 3" key="1">
    <citation type="journal article" date="2020" name="IScience">
        <title>Genome Sequencing of the Endangered Kingdonia uniflora (Circaeasteraceae, Ranunculales) Reveals Potential Mechanisms of Evolutionary Specialization.</title>
        <authorList>
            <person name="Sun Y."/>
            <person name="Deng T."/>
            <person name="Zhang A."/>
            <person name="Moore M.J."/>
            <person name="Landis J.B."/>
            <person name="Lin N."/>
            <person name="Zhang H."/>
            <person name="Zhang X."/>
            <person name="Huang J."/>
            <person name="Zhang X."/>
            <person name="Sun H."/>
            <person name="Wang H."/>
        </authorList>
    </citation>
    <scope>NUCLEOTIDE SEQUENCE [LARGE SCALE GENOMIC DNA]</scope>
    <source>
        <strain evidence="2">TB1705</strain>
        <tissue evidence="2">Leaf</tissue>
    </source>
</reference>
<protein>
    <submittedName>
        <fullName evidence="2">Uncharacterized protein</fullName>
    </submittedName>
</protein>
<dbReference type="Proteomes" id="UP000541444">
    <property type="component" value="Unassembled WGS sequence"/>
</dbReference>